<reference evidence="1 2" key="1">
    <citation type="journal article" date="2011" name="Stand. Genomic Sci.">
        <title>Complete genome sequence of 'Thioalkalivibrio sulfidophilus' HL-EbGr7.</title>
        <authorList>
            <person name="Muyzer G."/>
            <person name="Sorokin D.Y."/>
            <person name="Mavromatis K."/>
            <person name="Lapidus A."/>
            <person name="Clum A."/>
            <person name="Ivanova N."/>
            <person name="Pati A."/>
            <person name="d'Haeseleer P."/>
            <person name="Woyke T."/>
            <person name="Kyrpides N.C."/>
        </authorList>
    </citation>
    <scope>NUCLEOTIDE SEQUENCE [LARGE SCALE GENOMIC DNA]</scope>
    <source>
        <strain evidence="1 2">HL-EbGR7</strain>
    </source>
</reference>
<sequence length="106" mass="12379">MTTIITEASMGKVIDFETRIKKRNTHKPRERAWAQDLHKALRLPREHPLHRAAVALLSGRLEDAWLILQEPRVNPAVTGDQHQQHQDPSLLAWDTDKMIESWFVRQ</sequence>
<evidence type="ECO:0000313" key="1">
    <source>
        <dbReference type="EMBL" id="ACL72890.1"/>
    </source>
</evidence>
<dbReference type="EMBL" id="CP001339">
    <property type="protein sequence ID" value="ACL72890.1"/>
    <property type="molecule type" value="Genomic_DNA"/>
</dbReference>
<accession>B8GSI6</accession>
<dbReference type="RefSeq" id="WP_012638372.1">
    <property type="nucleotide sequence ID" value="NC_011901.1"/>
</dbReference>
<dbReference type="STRING" id="396588.Tgr7_1808"/>
<keyword evidence="2" id="KW-1185">Reference proteome</keyword>
<gene>
    <name evidence="1" type="ordered locus">Tgr7_1808</name>
</gene>
<dbReference type="Proteomes" id="UP000002383">
    <property type="component" value="Chromosome"/>
</dbReference>
<dbReference type="KEGG" id="tgr:Tgr7_1808"/>
<proteinExistence type="predicted"/>
<protein>
    <submittedName>
        <fullName evidence="1">Uncharacterized protein</fullName>
    </submittedName>
</protein>
<name>B8GSI6_THISH</name>
<dbReference type="AlphaFoldDB" id="B8GSI6"/>
<organism evidence="1 2">
    <name type="scientific">Thioalkalivibrio sulfidiphilus (strain HL-EbGR7)</name>
    <dbReference type="NCBI Taxonomy" id="396588"/>
    <lineage>
        <taxon>Bacteria</taxon>
        <taxon>Pseudomonadati</taxon>
        <taxon>Pseudomonadota</taxon>
        <taxon>Gammaproteobacteria</taxon>
        <taxon>Chromatiales</taxon>
        <taxon>Ectothiorhodospiraceae</taxon>
        <taxon>Thioalkalivibrio</taxon>
    </lineage>
</organism>
<dbReference type="HOGENOM" id="CLU_2222036_0_0_6"/>
<evidence type="ECO:0000313" key="2">
    <source>
        <dbReference type="Proteomes" id="UP000002383"/>
    </source>
</evidence>